<name>A0AAW2FVA0_9HYME</name>
<keyword evidence="2" id="KW-1185">Reference proteome</keyword>
<reference evidence="1 2" key="1">
    <citation type="submission" date="2023-03" db="EMBL/GenBank/DDBJ databases">
        <title>High recombination rates correlate with genetic variation in Cardiocondyla obscurior ants.</title>
        <authorList>
            <person name="Errbii M."/>
        </authorList>
    </citation>
    <scope>NUCLEOTIDE SEQUENCE [LARGE SCALE GENOMIC DNA]</scope>
    <source>
        <strain evidence="1">Alpha-2009</strain>
        <tissue evidence="1">Whole body</tissue>
    </source>
</reference>
<comment type="caution">
    <text evidence="1">The sequence shown here is derived from an EMBL/GenBank/DDBJ whole genome shotgun (WGS) entry which is preliminary data.</text>
</comment>
<gene>
    <name evidence="1" type="ORF">PUN28_009386</name>
</gene>
<accession>A0AAW2FVA0</accession>
<proteinExistence type="predicted"/>
<dbReference type="EMBL" id="JADYXP020000008">
    <property type="protein sequence ID" value="KAL0118679.1"/>
    <property type="molecule type" value="Genomic_DNA"/>
</dbReference>
<organism evidence="1 2">
    <name type="scientific">Cardiocondyla obscurior</name>
    <dbReference type="NCBI Taxonomy" id="286306"/>
    <lineage>
        <taxon>Eukaryota</taxon>
        <taxon>Metazoa</taxon>
        <taxon>Ecdysozoa</taxon>
        <taxon>Arthropoda</taxon>
        <taxon>Hexapoda</taxon>
        <taxon>Insecta</taxon>
        <taxon>Pterygota</taxon>
        <taxon>Neoptera</taxon>
        <taxon>Endopterygota</taxon>
        <taxon>Hymenoptera</taxon>
        <taxon>Apocrita</taxon>
        <taxon>Aculeata</taxon>
        <taxon>Formicoidea</taxon>
        <taxon>Formicidae</taxon>
        <taxon>Myrmicinae</taxon>
        <taxon>Cardiocondyla</taxon>
    </lineage>
</organism>
<sequence length="117" mass="12694">MKLSDNNSRVVNSPGRSFRECSAQKDYSHILRGGGGSGRASCLGGAAPSSTSAVFPAGLALLRASANKRQLRNIANCQKKCDIKRIVGAEMRERKGRRNSWPEINSNVRESFTLNSL</sequence>
<dbReference type="AlphaFoldDB" id="A0AAW2FVA0"/>
<evidence type="ECO:0000313" key="1">
    <source>
        <dbReference type="EMBL" id="KAL0118679.1"/>
    </source>
</evidence>
<evidence type="ECO:0000313" key="2">
    <source>
        <dbReference type="Proteomes" id="UP001430953"/>
    </source>
</evidence>
<protein>
    <submittedName>
        <fullName evidence="1">Uncharacterized protein</fullName>
    </submittedName>
</protein>
<dbReference type="Proteomes" id="UP001430953">
    <property type="component" value="Unassembled WGS sequence"/>
</dbReference>